<dbReference type="Pfam" id="PF03631">
    <property type="entry name" value="Virul_fac_BrkB"/>
    <property type="match status" value="1"/>
</dbReference>
<evidence type="ECO:0000256" key="1">
    <source>
        <dbReference type="ARBA" id="ARBA00004651"/>
    </source>
</evidence>
<evidence type="ECO:0000256" key="6">
    <source>
        <dbReference type="SAM" id="Phobius"/>
    </source>
</evidence>
<dbReference type="AlphaFoldDB" id="A0A9D1VR30"/>
<dbReference type="PANTHER" id="PTHR30213">
    <property type="entry name" value="INNER MEMBRANE PROTEIN YHJD"/>
    <property type="match status" value="1"/>
</dbReference>
<feature type="transmembrane region" description="Helical" evidence="6">
    <location>
        <begin position="198"/>
        <end position="219"/>
    </location>
</feature>
<proteinExistence type="predicted"/>
<feature type="transmembrane region" description="Helical" evidence="6">
    <location>
        <begin position="119"/>
        <end position="140"/>
    </location>
</feature>
<dbReference type="InterPro" id="IPR017039">
    <property type="entry name" value="Virul_fac_BrkB"/>
</dbReference>
<accession>A0A9D1VR30</accession>
<evidence type="ECO:0000313" key="8">
    <source>
        <dbReference type="Proteomes" id="UP000824246"/>
    </source>
</evidence>
<dbReference type="EMBL" id="DXFB01000118">
    <property type="protein sequence ID" value="HIX45425.1"/>
    <property type="molecule type" value="Genomic_DNA"/>
</dbReference>
<name>A0A9D1VR30_9BACT</name>
<protein>
    <submittedName>
        <fullName evidence="7">YihY/virulence factor BrkB family protein</fullName>
    </submittedName>
</protein>
<keyword evidence="5 6" id="KW-0472">Membrane</keyword>
<sequence>MPSLWNRMSDTLHRAWLFVSEDVWKSKSDSVWVHIVKTLNLSVRCFLDERLQEKAAALTYQTLLAIVPALALLFAIGKGFGFQSIIYSQLFDAFPAQREALSHAYTFVEAYMTHMKDGVFVGVGIILLLWTMISLLGTIEKTFNDLWNVPNRKLSRQVTDYMAMFILLPVLLVAANGMSIFVTAILEEMPLVSPWLHHIMQALSYVLSWLFFMALYIFLPNTKVQFKHAAVSAVICGTAFNLFQALYIAGQIWVSRYNAIYGSFAFLPLLMLWVQLSWLICLFGVVLSYSSQNVFNFEFEKEIKNISRRYYEYVVLIIMTIIESRRRDGFPPLTKFSLSQQYDLPIQLVSRAIEELVDVGLLLPTPTNDDYAYIATIDSAELTVGSLLRRLNEHGCSGFVASIGDEAVDHSLFDEMDALYYRQADKVLVADMPLPALIADKHVTNH</sequence>
<comment type="subcellular location">
    <subcellularLocation>
        <location evidence="1">Cell membrane</location>
        <topology evidence="1">Multi-pass membrane protein</topology>
    </subcellularLocation>
</comment>
<keyword evidence="2" id="KW-1003">Cell membrane</keyword>
<reference evidence="7" key="1">
    <citation type="journal article" date="2021" name="PeerJ">
        <title>Extensive microbial diversity within the chicken gut microbiome revealed by metagenomics and culture.</title>
        <authorList>
            <person name="Gilroy R."/>
            <person name="Ravi A."/>
            <person name="Getino M."/>
            <person name="Pursley I."/>
            <person name="Horton D.L."/>
            <person name="Alikhan N.F."/>
            <person name="Baker D."/>
            <person name="Gharbi K."/>
            <person name="Hall N."/>
            <person name="Watson M."/>
            <person name="Adriaenssens E.M."/>
            <person name="Foster-Nyarko E."/>
            <person name="Jarju S."/>
            <person name="Secka A."/>
            <person name="Antonio M."/>
            <person name="Oren A."/>
            <person name="Chaudhuri R.R."/>
            <person name="La Ragione R."/>
            <person name="Hildebrand F."/>
            <person name="Pallen M.J."/>
        </authorList>
    </citation>
    <scope>NUCLEOTIDE SEQUENCE</scope>
    <source>
        <strain evidence="7">ChiHjej12B11-16260</strain>
    </source>
</reference>
<keyword evidence="4 6" id="KW-1133">Transmembrane helix</keyword>
<organism evidence="7 8">
    <name type="scientific">Candidatus Barnesiella excrementipullorum</name>
    <dbReference type="NCBI Taxonomy" id="2838479"/>
    <lineage>
        <taxon>Bacteria</taxon>
        <taxon>Pseudomonadati</taxon>
        <taxon>Bacteroidota</taxon>
        <taxon>Bacteroidia</taxon>
        <taxon>Bacteroidales</taxon>
        <taxon>Barnesiellaceae</taxon>
        <taxon>Barnesiella</taxon>
    </lineage>
</organism>
<evidence type="ECO:0000256" key="3">
    <source>
        <dbReference type="ARBA" id="ARBA00022692"/>
    </source>
</evidence>
<comment type="caution">
    <text evidence="7">The sequence shown here is derived from an EMBL/GenBank/DDBJ whole genome shotgun (WGS) entry which is preliminary data.</text>
</comment>
<dbReference type="GO" id="GO:0005886">
    <property type="term" value="C:plasma membrane"/>
    <property type="evidence" value="ECO:0007669"/>
    <property type="project" value="UniProtKB-SubCell"/>
</dbReference>
<dbReference type="NCBIfam" id="TIGR00765">
    <property type="entry name" value="yihY_not_rbn"/>
    <property type="match status" value="1"/>
</dbReference>
<feature type="transmembrane region" description="Helical" evidence="6">
    <location>
        <begin position="231"/>
        <end position="254"/>
    </location>
</feature>
<feature type="transmembrane region" description="Helical" evidence="6">
    <location>
        <begin position="260"/>
        <end position="289"/>
    </location>
</feature>
<dbReference type="Proteomes" id="UP000824246">
    <property type="component" value="Unassembled WGS sequence"/>
</dbReference>
<evidence type="ECO:0000256" key="5">
    <source>
        <dbReference type="ARBA" id="ARBA00023136"/>
    </source>
</evidence>
<evidence type="ECO:0000256" key="2">
    <source>
        <dbReference type="ARBA" id="ARBA00022475"/>
    </source>
</evidence>
<evidence type="ECO:0000313" key="7">
    <source>
        <dbReference type="EMBL" id="HIX45425.1"/>
    </source>
</evidence>
<gene>
    <name evidence="7" type="ORF">H9982_04320</name>
</gene>
<feature type="transmembrane region" description="Helical" evidence="6">
    <location>
        <begin position="161"/>
        <end position="186"/>
    </location>
</feature>
<keyword evidence="3 6" id="KW-0812">Transmembrane</keyword>
<feature type="transmembrane region" description="Helical" evidence="6">
    <location>
        <begin position="57"/>
        <end position="77"/>
    </location>
</feature>
<evidence type="ECO:0000256" key="4">
    <source>
        <dbReference type="ARBA" id="ARBA00022989"/>
    </source>
</evidence>
<reference evidence="7" key="2">
    <citation type="submission" date="2021-04" db="EMBL/GenBank/DDBJ databases">
        <authorList>
            <person name="Gilroy R."/>
        </authorList>
    </citation>
    <scope>NUCLEOTIDE SEQUENCE</scope>
    <source>
        <strain evidence="7">ChiHjej12B11-16260</strain>
    </source>
</reference>
<dbReference type="PANTHER" id="PTHR30213:SF0">
    <property type="entry name" value="UPF0761 MEMBRANE PROTEIN YIHY"/>
    <property type="match status" value="1"/>
</dbReference>